<dbReference type="GO" id="GO:0005634">
    <property type="term" value="C:nucleus"/>
    <property type="evidence" value="ECO:0007669"/>
    <property type="project" value="UniProtKB-SubCell"/>
</dbReference>
<proteinExistence type="predicted"/>
<organism evidence="4 5">
    <name type="scientific">Gasterosteus aculeatus aculeatus</name>
    <name type="common">three-spined stickleback</name>
    <dbReference type="NCBI Taxonomy" id="481459"/>
    <lineage>
        <taxon>Eukaryota</taxon>
        <taxon>Metazoa</taxon>
        <taxon>Chordata</taxon>
        <taxon>Craniata</taxon>
        <taxon>Vertebrata</taxon>
        <taxon>Euteleostomi</taxon>
        <taxon>Actinopterygii</taxon>
        <taxon>Neopterygii</taxon>
        <taxon>Teleostei</taxon>
        <taxon>Neoteleostei</taxon>
        <taxon>Acanthomorphata</taxon>
        <taxon>Eupercaria</taxon>
        <taxon>Perciformes</taxon>
        <taxon>Cottioidei</taxon>
        <taxon>Gasterosteales</taxon>
        <taxon>Gasterosteidae</taxon>
        <taxon>Gasterosteus</taxon>
    </lineage>
</organism>
<dbReference type="OMA" id="FEPADDW"/>
<dbReference type="GO" id="GO:1904263">
    <property type="term" value="P:positive regulation of TORC1 signaling"/>
    <property type="evidence" value="ECO:0007669"/>
    <property type="project" value="TreeGrafter"/>
</dbReference>
<dbReference type="PANTHER" id="PTHR15911:SF6">
    <property type="entry name" value="WW DOMAIN-CONTAINING ADAPTER PROTEIN WITH COILED-COIL"/>
    <property type="match status" value="1"/>
</dbReference>
<dbReference type="Bgee" id="ENSGACG00000001666">
    <property type="expression patterns" value="Expressed in embryo and 12 other cell types or tissues"/>
</dbReference>
<reference evidence="4" key="2">
    <citation type="submission" date="2025-08" db="UniProtKB">
        <authorList>
            <consortium name="Ensembl"/>
        </authorList>
    </citation>
    <scope>IDENTIFICATION</scope>
</reference>
<dbReference type="PANTHER" id="PTHR15911">
    <property type="entry name" value="WW DOMAIN-CONTAINING ADAPTER PROTEIN WITH COILED-COIL"/>
    <property type="match status" value="1"/>
</dbReference>
<dbReference type="Proteomes" id="UP000007635">
    <property type="component" value="Chromosome XXI"/>
</dbReference>
<feature type="compositionally biased region" description="Low complexity" evidence="3">
    <location>
        <begin position="244"/>
        <end position="273"/>
    </location>
</feature>
<keyword evidence="2" id="KW-0539">Nucleus</keyword>
<dbReference type="GO" id="GO:0000993">
    <property type="term" value="F:RNA polymerase II complex binding"/>
    <property type="evidence" value="ECO:0007669"/>
    <property type="project" value="TreeGrafter"/>
</dbReference>
<protein>
    <submittedName>
        <fullName evidence="4">WW domain containing adaptor with coiled-coil a</fullName>
    </submittedName>
</protein>
<feature type="compositionally biased region" description="Low complexity" evidence="3">
    <location>
        <begin position="455"/>
        <end position="481"/>
    </location>
</feature>
<accession>G3NA43</accession>
<keyword evidence="5" id="KW-1185">Reference proteome</keyword>
<reference evidence="4 5" key="1">
    <citation type="journal article" date="2021" name="G3 (Bethesda)">
        <title>Improved contiguity of the threespine stickleback genome using long-read sequencing.</title>
        <authorList>
            <person name="Nath S."/>
            <person name="Shaw D.E."/>
            <person name="White M.A."/>
        </authorList>
    </citation>
    <scope>NUCLEOTIDE SEQUENCE [LARGE SCALE GENOMIC DNA]</scope>
    <source>
        <strain evidence="4 5">Lake Benthic</strain>
    </source>
</reference>
<name>G3NA43_GASAC</name>
<feature type="compositionally biased region" description="Basic and acidic residues" evidence="3">
    <location>
        <begin position="152"/>
        <end position="162"/>
    </location>
</feature>
<sequence length="576" mass="61876">MQGNNRDSAMGATEEILNPIRRSNTRPRAIREGTAGMKRCETPPMSLLPARCSGGLTALKTNTPTAQATAERRLSIHTGPETGTEGPVILHKKILTTTVPFIALTCILTPARPQTHLMNLGMTGRSTSAHLERNTITTAGQRCPSGRGPKSGSREQRQKEATKTAVVNSFPKDRDYRREAMQASTGFTGASKSVTPHTFLLASENPLSSFTFERHSTRYYPFPKVQLSSGDSAQAEKPTATVTSQSSSGSGSMNPSSGLPGSSSSTTVPMSPVLQSPGPALLQDPTLLRQLLPALQTALQLNNASVDMAKINEVLTAAVTQASLQSMLHKILTAGPSAFNITTILSQAAQLSNQAQQSNQSPMSLTSDASSPRSYVSPRISTPQTNTGPLKPLLNAQPVISQTKVCAQPGKLPSHPQPSPHQSHSSDKQHSQDTTTASPRTLQRQGSHRSPSPGPNHISSSSSHPPNSASAPPSASAARPSCTFTPTLATHFNENLIKHVQGWPAEHAEKQASRLREEAHTMGSICMSENCTELKNLRSLVRVCEIQATLREQRILFLRQQIKELEKLKNQNSFMV</sequence>
<dbReference type="eggNOG" id="KOG0152">
    <property type="taxonomic scope" value="Eukaryota"/>
</dbReference>
<evidence type="ECO:0000256" key="2">
    <source>
        <dbReference type="ARBA" id="ARBA00023242"/>
    </source>
</evidence>
<dbReference type="InterPro" id="IPR038867">
    <property type="entry name" value="WAC"/>
</dbReference>
<feature type="region of interest" description="Disordered" evidence="3">
    <location>
        <begin position="229"/>
        <end position="278"/>
    </location>
</feature>
<feature type="region of interest" description="Disordered" evidence="3">
    <location>
        <begin position="407"/>
        <end position="482"/>
    </location>
</feature>
<dbReference type="AlphaFoldDB" id="G3NA43"/>
<evidence type="ECO:0000256" key="3">
    <source>
        <dbReference type="SAM" id="MobiDB-lite"/>
    </source>
</evidence>
<dbReference type="Ensembl" id="ENSGACT00000002191.2">
    <property type="protein sequence ID" value="ENSGACP00000002185.2"/>
    <property type="gene ID" value="ENSGACG00000001666.2"/>
</dbReference>
<dbReference type="FunCoup" id="G3NA43">
    <property type="interactions" value="2153"/>
</dbReference>
<dbReference type="GeneTree" id="ENSGT00440000037780"/>
<evidence type="ECO:0000256" key="1">
    <source>
        <dbReference type="ARBA" id="ARBA00004123"/>
    </source>
</evidence>
<feature type="region of interest" description="Disordered" evidence="3">
    <location>
        <begin position="136"/>
        <end position="176"/>
    </location>
</feature>
<reference evidence="4" key="3">
    <citation type="submission" date="2025-09" db="UniProtKB">
        <authorList>
            <consortium name="Ensembl"/>
        </authorList>
    </citation>
    <scope>IDENTIFICATION</scope>
</reference>
<evidence type="ECO:0000313" key="5">
    <source>
        <dbReference type="Proteomes" id="UP000007635"/>
    </source>
</evidence>
<evidence type="ECO:0000313" key="4">
    <source>
        <dbReference type="Ensembl" id="ENSGACP00000002185.2"/>
    </source>
</evidence>
<dbReference type="InParanoid" id="G3NA43"/>
<dbReference type="STRING" id="69293.ENSGACP00000002185"/>
<feature type="region of interest" description="Disordered" evidence="3">
    <location>
        <begin position="353"/>
        <end position="394"/>
    </location>
</feature>
<dbReference type="GO" id="GO:0003682">
    <property type="term" value="F:chromatin binding"/>
    <property type="evidence" value="ECO:0007669"/>
    <property type="project" value="TreeGrafter"/>
</dbReference>
<dbReference type="GO" id="GO:0010506">
    <property type="term" value="P:regulation of autophagy"/>
    <property type="evidence" value="ECO:0007669"/>
    <property type="project" value="TreeGrafter"/>
</dbReference>
<feature type="compositionally biased region" description="Polar residues" evidence="3">
    <location>
        <begin position="362"/>
        <end position="388"/>
    </location>
</feature>
<feature type="compositionally biased region" description="Polar residues" evidence="3">
    <location>
        <begin position="433"/>
        <end position="449"/>
    </location>
</feature>
<comment type="subcellular location">
    <subcellularLocation>
        <location evidence="1">Nucleus</location>
    </subcellularLocation>
</comment>